<dbReference type="Pfam" id="PF00535">
    <property type="entry name" value="Glycos_transf_2"/>
    <property type="match status" value="1"/>
</dbReference>
<dbReference type="CDD" id="cd04179">
    <property type="entry name" value="DPM_DPG-synthase_like"/>
    <property type="match status" value="1"/>
</dbReference>
<name>A0A2M7BVM2_9BACT</name>
<dbReference type="AlphaFoldDB" id="A0A2M7BVM2"/>
<dbReference type="InterPro" id="IPR050256">
    <property type="entry name" value="Glycosyltransferase_2"/>
</dbReference>
<accession>A0A2M7BVM2</accession>
<dbReference type="SUPFAM" id="SSF53448">
    <property type="entry name" value="Nucleotide-diphospho-sugar transferases"/>
    <property type="match status" value="1"/>
</dbReference>
<reference evidence="3" key="1">
    <citation type="submission" date="2017-09" db="EMBL/GenBank/DDBJ databases">
        <title>Depth-based differentiation of microbial function through sediment-hosted aquifers and enrichment of novel symbionts in the deep terrestrial subsurface.</title>
        <authorList>
            <person name="Probst A.J."/>
            <person name="Ladd B."/>
            <person name="Jarett J.K."/>
            <person name="Geller-Mcgrath D.E."/>
            <person name="Sieber C.M.K."/>
            <person name="Emerson J.B."/>
            <person name="Anantharaman K."/>
            <person name="Thomas B.C."/>
            <person name="Malmstrom R."/>
            <person name="Stieglmeier M."/>
            <person name="Klingl A."/>
            <person name="Woyke T."/>
            <person name="Ryan C.M."/>
            <person name="Banfield J.F."/>
        </authorList>
    </citation>
    <scope>NUCLEOTIDE SEQUENCE [LARGE SCALE GENOMIC DNA]</scope>
</reference>
<sequence>MKIDIIIPVYNESLYIEAFLNDLLREKTSLNSIRKIIIVDDGSKDSTKDIIKNFKDNKIVLISYSVNQGKGYAMRIGLERAKKFQADGVIFIDGDGQHNPKHLAKLIKSLENNSLIFGFRKLTKNTPYFRRLGNIIIKYLFRTFFNIKRHDLLCGFMAIRSELFSKIVWESNDYGVEVEISAIVAKKRISFKEILIDTLYLDAKKGVSLIKAFFIFLKIPYWYFKYNENNQ</sequence>
<dbReference type="Gene3D" id="3.90.550.10">
    <property type="entry name" value="Spore Coat Polysaccharide Biosynthesis Protein SpsA, Chain A"/>
    <property type="match status" value="1"/>
</dbReference>
<gene>
    <name evidence="2" type="ORF">COS50_04510</name>
</gene>
<organism evidence="2 3">
    <name type="scientific">Candidatus Roizmanbacteria bacterium CG03_land_8_20_14_0_80_35_26</name>
    <dbReference type="NCBI Taxonomy" id="1974845"/>
    <lineage>
        <taxon>Bacteria</taxon>
        <taxon>Candidatus Roizmaniibacteriota</taxon>
    </lineage>
</organism>
<dbReference type="PANTHER" id="PTHR48090">
    <property type="entry name" value="UNDECAPRENYL-PHOSPHATE 4-DEOXY-4-FORMAMIDO-L-ARABINOSE TRANSFERASE-RELATED"/>
    <property type="match status" value="1"/>
</dbReference>
<dbReference type="Proteomes" id="UP000230673">
    <property type="component" value="Unassembled WGS sequence"/>
</dbReference>
<protein>
    <recommendedName>
        <fullName evidence="1">Glycosyltransferase 2-like domain-containing protein</fullName>
    </recommendedName>
</protein>
<comment type="caution">
    <text evidence="2">The sequence shown here is derived from an EMBL/GenBank/DDBJ whole genome shotgun (WGS) entry which is preliminary data.</text>
</comment>
<evidence type="ECO:0000259" key="1">
    <source>
        <dbReference type="Pfam" id="PF00535"/>
    </source>
</evidence>
<dbReference type="InterPro" id="IPR001173">
    <property type="entry name" value="Glyco_trans_2-like"/>
</dbReference>
<evidence type="ECO:0000313" key="3">
    <source>
        <dbReference type="Proteomes" id="UP000230673"/>
    </source>
</evidence>
<proteinExistence type="predicted"/>
<evidence type="ECO:0000313" key="2">
    <source>
        <dbReference type="EMBL" id="PIV10617.1"/>
    </source>
</evidence>
<dbReference type="EMBL" id="PEUY01000071">
    <property type="protein sequence ID" value="PIV10617.1"/>
    <property type="molecule type" value="Genomic_DNA"/>
</dbReference>
<feature type="domain" description="Glycosyltransferase 2-like" evidence="1">
    <location>
        <begin position="5"/>
        <end position="167"/>
    </location>
</feature>
<dbReference type="InterPro" id="IPR029044">
    <property type="entry name" value="Nucleotide-diphossugar_trans"/>
</dbReference>
<dbReference type="PANTHER" id="PTHR48090:SF7">
    <property type="entry name" value="RFBJ PROTEIN"/>
    <property type="match status" value="1"/>
</dbReference>